<keyword evidence="6" id="KW-0175">Coiled coil</keyword>
<reference evidence="12" key="1">
    <citation type="submission" date="2024-04" db="EMBL/GenBank/DDBJ databases">
        <authorList>
            <person name="Shaw F."/>
            <person name="Minotto A."/>
        </authorList>
    </citation>
    <scope>NUCLEOTIDE SEQUENCE [LARGE SCALE GENOMIC DNA]</scope>
</reference>
<keyword evidence="9" id="KW-0234">DNA repair</keyword>
<proteinExistence type="inferred from homology"/>
<evidence type="ECO:0000256" key="6">
    <source>
        <dbReference type="ARBA" id="ARBA00023054"/>
    </source>
</evidence>
<keyword evidence="4 9" id="KW-0156">Chromatin regulator</keyword>
<keyword evidence="5 9" id="KW-0805">Transcription regulation</keyword>
<dbReference type="PANTHER" id="PTHR13476">
    <property type="entry name" value="CHROMATIN MODIFICATION-RELATED PROTEIN MEAF6"/>
    <property type="match status" value="1"/>
</dbReference>
<accession>A0ABP1E1Z6</accession>
<comment type="subunit">
    <text evidence="9">Component of the NuA4 histone acetyltransferase complex.</text>
</comment>
<dbReference type="InterPro" id="IPR015418">
    <property type="entry name" value="Eaf6"/>
</dbReference>
<keyword evidence="8 9" id="KW-0539">Nucleus</keyword>
<keyword evidence="7 9" id="KW-0804">Transcription</keyword>
<comment type="function">
    <text evidence="9">Component of the NuA4 histone acetyltransferase complex which is involved in transcriptional activation of selected genes principally by acetylation of nucleosomal histone H4 and H2A. The NuA4 complex is also involved in DNA repair.</text>
</comment>
<gene>
    <name evidence="11" type="ORF">GFSPODELE1_LOCUS9031</name>
</gene>
<dbReference type="Pfam" id="PF09340">
    <property type="entry name" value="NuA4"/>
    <property type="match status" value="1"/>
</dbReference>
<protein>
    <recommendedName>
        <fullName evidence="3 9">Chromatin modification-related protein EAF6</fullName>
    </recommendedName>
</protein>
<evidence type="ECO:0000256" key="8">
    <source>
        <dbReference type="ARBA" id="ARBA00023242"/>
    </source>
</evidence>
<evidence type="ECO:0000256" key="1">
    <source>
        <dbReference type="ARBA" id="ARBA00004123"/>
    </source>
</evidence>
<evidence type="ECO:0000256" key="2">
    <source>
        <dbReference type="ARBA" id="ARBA00010916"/>
    </source>
</evidence>
<evidence type="ECO:0000313" key="11">
    <source>
        <dbReference type="EMBL" id="CAL1712869.1"/>
    </source>
</evidence>
<comment type="similarity">
    <text evidence="2 9">Belongs to the EAF6 family.</text>
</comment>
<name>A0ABP1E1Z6_9APHY</name>
<keyword evidence="9" id="KW-0227">DNA damage</keyword>
<dbReference type="EMBL" id="OZ037950">
    <property type="protein sequence ID" value="CAL1712869.1"/>
    <property type="molecule type" value="Genomic_DNA"/>
</dbReference>
<evidence type="ECO:0000313" key="12">
    <source>
        <dbReference type="Proteomes" id="UP001497453"/>
    </source>
</evidence>
<evidence type="ECO:0000256" key="5">
    <source>
        <dbReference type="ARBA" id="ARBA00023015"/>
    </source>
</evidence>
<evidence type="ECO:0000256" key="3">
    <source>
        <dbReference type="ARBA" id="ARBA00018504"/>
    </source>
</evidence>
<evidence type="ECO:0000256" key="7">
    <source>
        <dbReference type="ARBA" id="ARBA00023163"/>
    </source>
</evidence>
<evidence type="ECO:0000256" key="10">
    <source>
        <dbReference type="SAM" id="MobiDB-lite"/>
    </source>
</evidence>
<feature type="region of interest" description="Disordered" evidence="10">
    <location>
        <begin position="89"/>
        <end position="190"/>
    </location>
</feature>
<sequence length="190" mass="21098">MSPDVPAPPADEKARYEAIKQELKSVLAKKRDIDKHLAHIEVKVYNLETTYLNDTSAQTGGNIIHGFEGYLKNIASSRKKAEIKDETDRIFSNSSVSHKKSLELSGEGEDSAATGEDHSRTSTPALTTVIVPPARSQELTAAQNKKNRDREYQRKKRANARRSSVALSDDESVTSASSRRPTKRSRMDDD</sequence>
<organism evidence="11 12">
    <name type="scientific">Somion occarium</name>
    <dbReference type="NCBI Taxonomy" id="3059160"/>
    <lineage>
        <taxon>Eukaryota</taxon>
        <taxon>Fungi</taxon>
        <taxon>Dikarya</taxon>
        <taxon>Basidiomycota</taxon>
        <taxon>Agaricomycotina</taxon>
        <taxon>Agaricomycetes</taxon>
        <taxon>Polyporales</taxon>
        <taxon>Cerrenaceae</taxon>
        <taxon>Somion</taxon>
    </lineage>
</organism>
<keyword evidence="12" id="KW-1185">Reference proteome</keyword>
<comment type="subcellular location">
    <subcellularLocation>
        <location evidence="1 9">Nucleus</location>
    </subcellularLocation>
</comment>
<evidence type="ECO:0000256" key="4">
    <source>
        <dbReference type="ARBA" id="ARBA00022853"/>
    </source>
</evidence>
<evidence type="ECO:0000256" key="9">
    <source>
        <dbReference type="RuleBase" id="RU368022"/>
    </source>
</evidence>
<dbReference type="Proteomes" id="UP001497453">
    <property type="component" value="Chromosome 7"/>
</dbReference>